<feature type="transmembrane region" description="Helical" evidence="7">
    <location>
        <begin position="50"/>
        <end position="73"/>
    </location>
</feature>
<evidence type="ECO:0000256" key="6">
    <source>
        <dbReference type="PIRSR" id="PIRSR002419-1"/>
    </source>
</evidence>
<feature type="transmembrane region" description="Helical" evidence="7">
    <location>
        <begin position="80"/>
        <end position="104"/>
    </location>
</feature>
<keyword evidence="6" id="KW-1015">Disulfide bond</keyword>
<dbReference type="AlphaFoldDB" id="A0A484C2U4"/>
<dbReference type="Gene3D" id="1.10.1450.10">
    <property type="entry name" value="Tetraspanin"/>
    <property type="match status" value="1"/>
</dbReference>
<dbReference type="PIRSF" id="PIRSF002419">
    <property type="entry name" value="Tetraspanin"/>
    <property type="match status" value="1"/>
</dbReference>
<dbReference type="EMBL" id="SCKG01000021">
    <property type="protein sequence ID" value="TDG97935.1"/>
    <property type="molecule type" value="Genomic_DNA"/>
</dbReference>
<organism evidence="8 9">
    <name type="scientific">Perca flavescens</name>
    <name type="common">American yellow perch</name>
    <name type="synonym">Morone flavescens</name>
    <dbReference type="NCBI Taxonomy" id="8167"/>
    <lineage>
        <taxon>Eukaryota</taxon>
        <taxon>Metazoa</taxon>
        <taxon>Chordata</taxon>
        <taxon>Craniata</taxon>
        <taxon>Vertebrata</taxon>
        <taxon>Euteleostomi</taxon>
        <taxon>Actinopterygii</taxon>
        <taxon>Neopterygii</taxon>
        <taxon>Teleostei</taxon>
        <taxon>Neoteleostei</taxon>
        <taxon>Acanthomorphata</taxon>
        <taxon>Eupercaria</taxon>
        <taxon>Perciformes</taxon>
        <taxon>Percoidei</taxon>
        <taxon>Percidae</taxon>
        <taxon>Percinae</taxon>
        <taxon>Perca</taxon>
    </lineage>
</organism>
<feature type="transmembrane region" description="Helical" evidence="7">
    <location>
        <begin position="12"/>
        <end position="30"/>
    </location>
</feature>
<evidence type="ECO:0000256" key="1">
    <source>
        <dbReference type="ARBA" id="ARBA00004141"/>
    </source>
</evidence>
<dbReference type="InterPro" id="IPR018499">
    <property type="entry name" value="Tetraspanin/Peripherin"/>
</dbReference>
<evidence type="ECO:0000256" key="4">
    <source>
        <dbReference type="ARBA" id="ARBA00022989"/>
    </source>
</evidence>
<evidence type="ECO:0000313" key="9">
    <source>
        <dbReference type="Proteomes" id="UP000295070"/>
    </source>
</evidence>
<keyword evidence="4 7" id="KW-1133">Transmembrane helix</keyword>
<dbReference type="PANTHER" id="PTHR19282:SF511">
    <property type="entry name" value="TETRASPANIN"/>
    <property type="match status" value="1"/>
</dbReference>
<dbReference type="InterPro" id="IPR008952">
    <property type="entry name" value="Tetraspanin_EC2_sf"/>
</dbReference>
<sequence>MCSFCSVKCCFIFFNLLFLASGVTLIIIGVQQHLTYSQMGSFAGSGLSKIAIVLIAVGVTIVLISLLGHLGAFFDNYSMVACFICILIIIIILEILSGAIFYAFRSRTVLLKSAKSAIDYNSKARNLIHEYSPEKRHTINQIQEKFRCCGADGPTDWSSSVGWKNHDAVPDSCCVEKSQGCGQNKDKVHTKGCIAAIRIFLLKNLVWVGAVCIALGVGEVFGVVVGVCLCIILKQKNYENIR</sequence>
<dbReference type="GO" id="GO:0005886">
    <property type="term" value="C:plasma membrane"/>
    <property type="evidence" value="ECO:0007669"/>
    <property type="project" value="TreeGrafter"/>
</dbReference>
<keyword evidence="3 7" id="KW-0812">Transmembrane</keyword>
<dbReference type="Pfam" id="PF00335">
    <property type="entry name" value="Tetraspanin"/>
    <property type="match status" value="1"/>
</dbReference>
<evidence type="ECO:0000256" key="3">
    <source>
        <dbReference type="ARBA" id="ARBA00022692"/>
    </source>
</evidence>
<proteinExistence type="inferred from homology"/>
<comment type="caution">
    <text evidence="8">The sequence shown here is derived from an EMBL/GenBank/DDBJ whole genome shotgun (WGS) entry which is preliminary data.</text>
</comment>
<feature type="disulfide bond" evidence="6">
    <location>
        <begin position="148"/>
        <end position="181"/>
    </location>
</feature>
<dbReference type="PANTHER" id="PTHR19282">
    <property type="entry name" value="TETRASPANIN"/>
    <property type="match status" value="1"/>
</dbReference>
<keyword evidence="5 7" id="KW-0472">Membrane</keyword>
<name>A0A484C2U4_PERFV</name>
<dbReference type="InterPro" id="IPR000301">
    <property type="entry name" value="Tetraspanin_animals"/>
</dbReference>
<gene>
    <name evidence="8" type="ORF">EPR50_G00213290</name>
</gene>
<dbReference type="Proteomes" id="UP000295070">
    <property type="component" value="Chromosome 21"/>
</dbReference>
<comment type="subcellular location">
    <subcellularLocation>
        <location evidence="1 7">Membrane</location>
        <topology evidence="1 7">Multi-pass membrane protein</topology>
    </subcellularLocation>
</comment>
<evidence type="ECO:0000256" key="2">
    <source>
        <dbReference type="ARBA" id="ARBA00006840"/>
    </source>
</evidence>
<dbReference type="PRINTS" id="PR00259">
    <property type="entry name" value="TMFOUR"/>
</dbReference>
<evidence type="ECO:0000313" key="8">
    <source>
        <dbReference type="EMBL" id="TDG97935.1"/>
    </source>
</evidence>
<protein>
    <recommendedName>
        <fullName evidence="7">Tetraspanin</fullName>
    </recommendedName>
</protein>
<dbReference type="SUPFAM" id="SSF48652">
    <property type="entry name" value="Tetraspanin"/>
    <property type="match status" value="1"/>
</dbReference>
<keyword evidence="9" id="KW-1185">Reference proteome</keyword>
<evidence type="ECO:0000256" key="7">
    <source>
        <dbReference type="RuleBase" id="RU361218"/>
    </source>
</evidence>
<comment type="similarity">
    <text evidence="2 7">Belongs to the tetraspanin (TM4SF) family.</text>
</comment>
<reference evidence="8 9" key="1">
    <citation type="submission" date="2019-01" db="EMBL/GenBank/DDBJ databases">
        <title>A chromosome-scale genome assembly of the yellow perch, Perca flavescens.</title>
        <authorList>
            <person name="Feron R."/>
            <person name="Morvezen R."/>
            <person name="Bestin A."/>
            <person name="Haffray P."/>
            <person name="Klopp C."/>
            <person name="Zahm M."/>
            <person name="Cabau C."/>
            <person name="Roques C."/>
            <person name="Donnadieu C."/>
            <person name="Bouchez O."/>
            <person name="Christie M."/>
            <person name="Larson W."/>
            <person name="Guiguen Y."/>
        </authorList>
    </citation>
    <scope>NUCLEOTIDE SEQUENCE [LARGE SCALE GENOMIC DNA]</scope>
    <source>
        <strain evidence="8">YP-PL-M2</strain>
        <tissue evidence="8">Blood</tissue>
    </source>
</reference>
<dbReference type="STRING" id="8167.A0A484C2U4"/>
<feature type="transmembrane region" description="Helical" evidence="7">
    <location>
        <begin position="205"/>
        <end position="233"/>
    </location>
</feature>
<accession>A0A484C2U4</accession>
<evidence type="ECO:0000256" key="5">
    <source>
        <dbReference type="ARBA" id="ARBA00023136"/>
    </source>
</evidence>